<evidence type="ECO:0000313" key="2">
    <source>
        <dbReference type="Proteomes" id="UP001064971"/>
    </source>
</evidence>
<reference evidence="1" key="1">
    <citation type="submission" date="2022-07" db="EMBL/GenBank/DDBJ databases">
        <title>Complete Genome Sequence of the Radioresistant Bacterium Deinococcus aetherius ST0316, Isolated from the Air Dust collected in Lower Stratosphere above Japan.</title>
        <authorList>
            <person name="Satoh K."/>
            <person name="Hagiwara K."/>
            <person name="Katsumata K."/>
            <person name="Kubo A."/>
            <person name="Yokobori S."/>
            <person name="Yamagishi A."/>
            <person name="Oono Y."/>
            <person name="Narumi I."/>
        </authorList>
    </citation>
    <scope>NUCLEOTIDE SEQUENCE</scope>
    <source>
        <strain evidence="1">ST0316</strain>
    </source>
</reference>
<name>A0ABM8AGE8_9DEIO</name>
<dbReference type="EMBL" id="AP026560">
    <property type="protein sequence ID" value="BDP42799.1"/>
    <property type="molecule type" value="Genomic_DNA"/>
</dbReference>
<organism evidence="1 2">
    <name type="scientific">Deinococcus aetherius</name>
    <dbReference type="NCBI Taxonomy" id="200252"/>
    <lineage>
        <taxon>Bacteria</taxon>
        <taxon>Thermotogati</taxon>
        <taxon>Deinococcota</taxon>
        <taxon>Deinococci</taxon>
        <taxon>Deinococcales</taxon>
        <taxon>Deinococcaceae</taxon>
        <taxon>Deinococcus</taxon>
    </lineage>
</organism>
<sequence>MNEQLRQTLQALGGGVTNVDPSAAATVALDWQQTLTDVPGAATLADHLAQLQGVLSSGDLEEAARLLPALADETERLAANAPAEDQDGLRQLAALLRG</sequence>
<proteinExistence type="predicted"/>
<keyword evidence="2" id="KW-1185">Reference proteome</keyword>
<accession>A0ABM8AGE8</accession>
<gene>
    <name evidence="1" type="ORF">DAETH_27680</name>
</gene>
<evidence type="ECO:0000313" key="1">
    <source>
        <dbReference type="EMBL" id="BDP42799.1"/>
    </source>
</evidence>
<protein>
    <submittedName>
        <fullName evidence="1">Uncharacterized protein</fullName>
    </submittedName>
</protein>
<dbReference type="Proteomes" id="UP001064971">
    <property type="component" value="Chromosome"/>
</dbReference>
<dbReference type="RefSeq" id="WP_264775478.1">
    <property type="nucleotide sequence ID" value="NZ_AP026560.1"/>
</dbReference>